<proteinExistence type="predicted"/>
<dbReference type="AlphaFoldDB" id="A0A5D3BH84"/>
<evidence type="ECO:0000313" key="1">
    <source>
        <dbReference type="EMBL" id="TYJ98464.1"/>
    </source>
</evidence>
<sequence length="225" mass="25204">MKLTDGGGTCLSKGGRLTLAQSVLNGLPCYLFSLLQASVGAINGMEKKVRNFVRTRGSTKSTAHLVKWDSNCRPICYGGLGIGSFEQKNNALFTKWLWRFCKEDNALRRRLIVAIYGLKENAFLLGEGTKSDFGRTFGVRLNPWQKNLLICSPCWLNKDASVGEWSNVNHSWNLGLTRNVPHNEFENVATILEALHLWAPTDDRDSFKWYLNAKGGFTTKSTILI</sequence>
<accession>A0A5D3BH84</accession>
<comment type="caution">
    <text evidence="1">The sequence shown here is derived from an EMBL/GenBank/DDBJ whole genome shotgun (WGS) entry which is preliminary data.</text>
</comment>
<evidence type="ECO:0008006" key="3">
    <source>
        <dbReference type="Google" id="ProtNLM"/>
    </source>
</evidence>
<dbReference type="PANTHER" id="PTHR33116">
    <property type="entry name" value="REVERSE TRANSCRIPTASE ZINC-BINDING DOMAIN-CONTAINING PROTEIN-RELATED-RELATED"/>
    <property type="match status" value="1"/>
</dbReference>
<reference evidence="1 2" key="1">
    <citation type="submission" date="2019-08" db="EMBL/GenBank/DDBJ databases">
        <title>Draft genome sequences of two oriental melons (Cucumis melo L. var makuwa).</title>
        <authorList>
            <person name="Kwon S.-Y."/>
        </authorList>
    </citation>
    <scope>NUCLEOTIDE SEQUENCE [LARGE SCALE GENOMIC DNA]</scope>
    <source>
        <strain evidence="2">cv. Chang Bougi</strain>
        <tissue evidence="1">Leaf</tissue>
    </source>
</reference>
<protein>
    <recommendedName>
        <fullName evidence="3">Reverse transcriptase zinc-binding domain-containing protein</fullName>
    </recommendedName>
</protein>
<gene>
    <name evidence="1" type="ORF">E5676_scaffold350G00660</name>
</gene>
<dbReference type="PANTHER" id="PTHR33116:SF78">
    <property type="entry name" value="OS12G0587133 PROTEIN"/>
    <property type="match status" value="1"/>
</dbReference>
<evidence type="ECO:0000313" key="2">
    <source>
        <dbReference type="Proteomes" id="UP000321947"/>
    </source>
</evidence>
<dbReference type="Proteomes" id="UP000321947">
    <property type="component" value="Unassembled WGS sequence"/>
</dbReference>
<organism evidence="1 2">
    <name type="scientific">Cucumis melo var. makuwa</name>
    <name type="common">Oriental melon</name>
    <dbReference type="NCBI Taxonomy" id="1194695"/>
    <lineage>
        <taxon>Eukaryota</taxon>
        <taxon>Viridiplantae</taxon>
        <taxon>Streptophyta</taxon>
        <taxon>Embryophyta</taxon>
        <taxon>Tracheophyta</taxon>
        <taxon>Spermatophyta</taxon>
        <taxon>Magnoliopsida</taxon>
        <taxon>eudicotyledons</taxon>
        <taxon>Gunneridae</taxon>
        <taxon>Pentapetalae</taxon>
        <taxon>rosids</taxon>
        <taxon>fabids</taxon>
        <taxon>Cucurbitales</taxon>
        <taxon>Cucurbitaceae</taxon>
        <taxon>Benincaseae</taxon>
        <taxon>Cucumis</taxon>
    </lineage>
</organism>
<dbReference type="EMBL" id="SSTD01018043">
    <property type="protein sequence ID" value="TYJ98464.1"/>
    <property type="molecule type" value="Genomic_DNA"/>
</dbReference>
<name>A0A5D3BH84_CUCMM</name>